<feature type="compositionally biased region" description="Acidic residues" evidence="1">
    <location>
        <begin position="143"/>
        <end position="156"/>
    </location>
</feature>
<dbReference type="Pfam" id="PF20575">
    <property type="entry name" value="HTH_63"/>
    <property type="match status" value="1"/>
</dbReference>
<evidence type="ECO:0000313" key="3">
    <source>
        <dbReference type="Proteomes" id="UP000011680"/>
    </source>
</evidence>
<name>M0MXP0_9EURY</name>
<evidence type="ECO:0000313" key="2">
    <source>
        <dbReference type="EMBL" id="EMA49604.1"/>
    </source>
</evidence>
<sequence>MEGARSLPEGNVQLELFVRSSVPAVARDSQSGVRERLRRLDANGEVAGATVRTWEKRVPIDTGCSERETHHTHASFDDWARRHGVSLAPFFDTRECHSSITGESHTALVLPVMSLAVYEGDRLSAVFPHADEDRSYTVSEALDALEGDETTAESEESEKSTREELPVGAP</sequence>
<dbReference type="PATRIC" id="fig|1227457.3.peg.3670"/>
<dbReference type="RefSeq" id="WP_007742931.1">
    <property type="nucleotide sequence ID" value="NZ_AOMF01000174.1"/>
</dbReference>
<gene>
    <name evidence="2" type="ORF">C451_18748</name>
</gene>
<dbReference type="OrthoDB" id="241883at2157"/>
<keyword evidence="3" id="KW-1185">Reference proteome</keyword>
<reference evidence="2 3" key="1">
    <citation type="journal article" date="2014" name="PLoS Genet.">
        <title>Phylogenetically driven sequencing of extremely halophilic archaea reveals strategies for static and dynamic osmo-response.</title>
        <authorList>
            <person name="Becker E.A."/>
            <person name="Seitzer P.M."/>
            <person name="Tritt A."/>
            <person name="Larsen D."/>
            <person name="Krusor M."/>
            <person name="Yao A.I."/>
            <person name="Wu D."/>
            <person name="Madern D."/>
            <person name="Eisen J.A."/>
            <person name="Darling A.E."/>
            <person name="Facciotti M.T."/>
        </authorList>
    </citation>
    <scope>NUCLEOTIDE SEQUENCE [LARGE SCALE GENOMIC DNA]</scope>
    <source>
        <strain evidence="2 3">JCM 13552</strain>
    </source>
</reference>
<dbReference type="EMBL" id="AOMF01000174">
    <property type="protein sequence ID" value="EMA49604.1"/>
    <property type="molecule type" value="Genomic_DNA"/>
</dbReference>
<dbReference type="AlphaFoldDB" id="M0MXP0"/>
<feature type="compositionally biased region" description="Basic and acidic residues" evidence="1">
    <location>
        <begin position="157"/>
        <end position="170"/>
    </location>
</feature>
<dbReference type="STRING" id="1227457.C451_18748"/>
<dbReference type="InterPro" id="IPR046783">
    <property type="entry name" value="HTH_63"/>
</dbReference>
<comment type="caution">
    <text evidence="2">The sequence shown here is derived from an EMBL/GenBank/DDBJ whole genome shotgun (WGS) entry which is preliminary data.</text>
</comment>
<protein>
    <submittedName>
        <fullName evidence="2">Uncharacterized protein</fullName>
    </submittedName>
</protein>
<dbReference type="Proteomes" id="UP000011680">
    <property type="component" value="Unassembled WGS sequence"/>
</dbReference>
<accession>M0MXP0</accession>
<proteinExistence type="predicted"/>
<feature type="region of interest" description="Disordered" evidence="1">
    <location>
        <begin position="138"/>
        <end position="170"/>
    </location>
</feature>
<organism evidence="2 3">
    <name type="scientific">Halococcus thailandensis JCM 13552</name>
    <dbReference type="NCBI Taxonomy" id="1227457"/>
    <lineage>
        <taxon>Archaea</taxon>
        <taxon>Methanobacteriati</taxon>
        <taxon>Methanobacteriota</taxon>
        <taxon>Stenosarchaea group</taxon>
        <taxon>Halobacteria</taxon>
        <taxon>Halobacteriales</taxon>
        <taxon>Halococcaceae</taxon>
        <taxon>Halococcus</taxon>
    </lineage>
</organism>
<evidence type="ECO:0000256" key="1">
    <source>
        <dbReference type="SAM" id="MobiDB-lite"/>
    </source>
</evidence>
<dbReference type="eggNOG" id="arCOG07982">
    <property type="taxonomic scope" value="Archaea"/>
</dbReference>